<organism evidence="3 4">
    <name type="scientific">Saccharolobus shibatae</name>
    <dbReference type="NCBI Taxonomy" id="2286"/>
    <lineage>
        <taxon>Archaea</taxon>
        <taxon>Thermoproteota</taxon>
        <taxon>Thermoprotei</taxon>
        <taxon>Sulfolobales</taxon>
        <taxon>Sulfolobaceae</taxon>
        <taxon>Saccharolobus</taxon>
    </lineage>
</organism>
<name>A0A8F5BUN6_9CREN</name>
<evidence type="ECO:0000313" key="3">
    <source>
        <dbReference type="EMBL" id="QXJ31762.1"/>
    </source>
</evidence>
<proteinExistence type="predicted"/>
<dbReference type="Gene3D" id="3.40.50.1820">
    <property type="entry name" value="alpha/beta hydrolase"/>
    <property type="match status" value="1"/>
</dbReference>
<evidence type="ECO:0000259" key="2">
    <source>
        <dbReference type="Pfam" id="PF07859"/>
    </source>
</evidence>
<protein>
    <recommendedName>
        <fullName evidence="2">Alpha/beta hydrolase fold-3 domain-containing protein</fullName>
    </recommendedName>
</protein>
<dbReference type="InterPro" id="IPR029058">
    <property type="entry name" value="AB_hydrolase_fold"/>
</dbReference>
<dbReference type="InterPro" id="IPR013094">
    <property type="entry name" value="AB_hydrolase_3"/>
</dbReference>
<dbReference type="Pfam" id="PF07859">
    <property type="entry name" value="Abhydrolase_3"/>
    <property type="match status" value="1"/>
</dbReference>
<dbReference type="InterPro" id="IPR050300">
    <property type="entry name" value="GDXG_lipolytic_enzyme"/>
</dbReference>
<evidence type="ECO:0000313" key="4">
    <source>
        <dbReference type="Proteomes" id="UP000693941"/>
    </source>
</evidence>
<dbReference type="AlphaFoldDB" id="A0A8F5BUN6"/>
<dbReference type="PANTHER" id="PTHR48081:SF8">
    <property type="entry name" value="ALPHA_BETA HYDROLASE FOLD-3 DOMAIN-CONTAINING PROTEIN-RELATED"/>
    <property type="match status" value="1"/>
</dbReference>
<reference evidence="3" key="1">
    <citation type="journal article" date="2021" name="Environ. Microbiol.">
        <title>New insights into the diversity and evolution of the archaeal mobilome from three complete genomes of Saccharolobus shibatae.</title>
        <authorList>
            <person name="Medvedeva S."/>
            <person name="Brandt D."/>
            <person name="Cvirkaite-Krupovic V."/>
            <person name="Liu Y."/>
            <person name="Severinov K."/>
            <person name="Ishino S."/>
            <person name="Ishino Y."/>
            <person name="Prangishvili D."/>
            <person name="Kalinowski J."/>
            <person name="Krupovic M."/>
        </authorList>
    </citation>
    <scope>NUCLEOTIDE SEQUENCE</scope>
    <source>
        <strain evidence="3">BEU9</strain>
    </source>
</reference>
<accession>A0A8F5BUN6</accession>
<gene>
    <name evidence="3" type="ORF">J5U21_01413</name>
</gene>
<evidence type="ECO:0000256" key="1">
    <source>
        <dbReference type="ARBA" id="ARBA00022801"/>
    </source>
</evidence>
<sequence length="183" mass="20247">MTDCFDSIKWAYENAENIGGDKNRIAVFGISAGGNLAAVTSILSRDRGMKLRAQALVVPFVYLDLASRSMTEYRKGYFLDINVPVDYGIRMYIRDEKDILNPMFVPLITEDLSNLPQAIVVTAEFDPLRDQGEAYAKRLMESGVSTLSFRVNGMVHAFIGSPNVSRLVTVMVGSALKDILTRG</sequence>
<dbReference type="Proteomes" id="UP000693941">
    <property type="component" value="Chromosome"/>
</dbReference>
<keyword evidence="1" id="KW-0378">Hydrolase</keyword>
<dbReference type="EMBL" id="CP077715">
    <property type="protein sequence ID" value="QXJ31762.1"/>
    <property type="molecule type" value="Genomic_DNA"/>
</dbReference>
<dbReference type="GO" id="GO:0016787">
    <property type="term" value="F:hydrolase activity"/>
    <property type="evidence" value="ECO:0007669"/>
    <property type="project" value="UniProtKB-KW"/>
</dbReference>
<feature type="domain" description="Alpha/beta hydrolase fold-3" evidence="2">
    <location>
        <begin position="2"/>
        <end position="159"/>
    </location>
</feature>
<dbReference type="SUPFAM" id="SSF53474">
    <property type="entry name" value="alpha/beta-Hydrolases"/>
    <property type="match status" value="1"/>
</dbReference>
<dbReference type="PANTHER" id="PTHR48081">
    <property type="entry name" value="AB HYDROLASE SUPERFAMILY PROTEIN C4A8.06C"/>
    <property type="match status" value="1"/>
</dbReference>